<dbReference type="Proteomes" id="UP001281761">
    <property type="component" value="Unassembled WGS sequence"/>
</dbReference>
<organism evidence="1 2">
    <name type="scientific">Blattamonas nauphoetae</name>
    <dbReference type="NCBI Taxonomy" id="2049346"/>
    <lineage>
        <taxon>Eukaryota</taxon>
        <taxon>Metamonada</taxon>
        <taxon>Preaxostyla</taxon>
        <taxon>Oxymonadida</taxon>
        <taxon>Blattamonas</taxon>
    </lineage>
</organism>
<comment type="caution">
    <text evidence="1">The sequence shown here is derived from an EMBL/GenBank/DDBJ whole genome shotgun (WGS) entry which is preliminary data.</text>
</comment>
<protein>
    <submittedName>
        <fullName evidence="1">Uncharacterized protein</fullName>
    </submittedName>
</protein>
<accession>A0ABQ9X8S2</accession>
<name>A0ABQ9X8S2_9EUKA</name>
<evidence type="ECO:0000313" key="2">
    <source>
        <dbReference type="Proteomes" id="UP001281761"/>
    </source>
</evidence>
<gene>
    <name evidence="1" type="ORF">BLNAU_16211</name>
</gene>
<keyword evidence="2" id="KW-1185">Reference proteome</keyword>
<dbReference type="EMBL" id="JARBJD010000167">
    <property type="protein sequence ID" value="KAK2948868.1"/>
    <property type="molecule type" value="Genomic_DNA"/>
</dbReference>
<proteinExistence type="predicted"/>
<reference evidence="1 2" key="1">
    <citation type="journal article" date="2022" name="bioRxiv">
        <title>Genomics of Preaxostyla Flagellates Illuminates Evolutionary Transitions and the Path Towards Mitochondrial Loss.</title>
        <authorList>
            <person name="Novak L.V.F."/>
            <person name="Treitli S.C."/>
            <person name="Pyrih J."/>
            <person name="Halakuc P."/>
            <person name="Pipaliya S.V."/>
            <person name="Vacek V."/>
            <person name="Brzon O."/>
            <person name="Soukal P."/>
            <person name="Eme L."/>
            <person name="Dacks J.B."/>
            <person name="Karnkowska A."/>
            <person name="Elias M."/>
            <person name="Hampl V."/>
        </authorList>
    </citation>
    <scope>NUCLEOTIDE SEQUENCE [LARGE SCALE GENOMIC DNA]</scope>
    <source>
        <strain evidence="1">NAU3</strain>
        <tissue evidence="1">Gut</tissue>
    </source>
</reference>
<sequence length="330" mass="37457">MDCSPFLNWNEEKPQPEFDKSVVFRSLIATVKVQPALDGSMEAKAVTFLESVVPDDEESVDAFLRSLGSNTDESLTCFVQSIVVLVSTHNHVISTAAMKMLRILNWNSSAKSRLALVKADLVPQLIPSLNPLSLPFAEAVDIHINLMFTIRKSLWLATPDVLRLLEITDRNEKQAVHETVLQQVVTPSETYISHSCVNRFSIIDGELSTHFLALLASLLEISTSYQPAMDIIVHMPVVLMIPCCVSFFENEAILSSSLYDMNEIQRRWNKTRGYARRMKKTVYRMLRMEGIEDVIAEKLQNDKDEYVGRRIVEQAIKLNNQQGMNNPELW</sequence>
<evidence type="ECO:0000313" key="1">
    <source>
        <dbReference type="EMBL" id="KAK2948868.1"/>
    </source>
</evidence>